<proteinExistence type="predicted"/>
<reference evidence="1" key="1">
    <citation type="submission" date="2021-06" db="EMBL/GenBank/DDBJ databases">
        <authorList>
            <person name="Rolland C."/>
        </authorList>
    </citation>
    <scope>NUCLEOTIDE SEQUENCE</scope>
    <source>
        <strain evidence="1">347.936635</strain>
    </source>
</reference>
<organism evidence="1">
    <name type="scientific">Clandestinovirus</name>
    <dbReference type="NCBI Taxonomy" id="2831644"/>
    <lineage>
        <taxon>Viruses</taxon>
    </lineage>
</organism>
<accession>A0A8F8PQP5</accession>
<sequence>MSGGYFTRTRRATRHMVFRLPFGGGSLDFVQLSEMYEEFITAMDGQDDSSCLAFYYERNPVTSIYEFRDADAEADIADVMGMDIQVCSDGESLSESQERKQKEEFTPVQPDNIVQKINQQAKKVKDPSDPNTMLTKVKNMMKGLERATGPKKEKAITLLRDEMQNLLDKHPNFKEDPIIQQCIVMTQIKSD</sequence>
<gene>
    <name evidence="1" type="ORF">KOM_12_39</name>
</gene>
<evidence type="ECO:0000313" key="1">
    <source>
        <dbReference type="EMBL" id="QYA18309.1"/>
    </source>
</evidence>
<protein>
    <submittedName>
        <fullName evidence="1">Uncharacterized protein</fullName>
    </submittedName>
</protein>
<name>A0A8F8PQP5_9VIRU</name>
<dbReference type="EMBL" id="MZ420154">
    <property type="protein sequence ID" value="QYA18309.1"/>
    <property type="molecule type" value="Genomic_DNA"/>
</dbReference>